<dbReference type="GO" id="GO:0005737">
    <property type="term" value="C:cytoplasm"/>
    <property type="evidence" value="ECO:0007669"/>
    <property type="project" value="UniProtKB-SubCell"/>
</dbReference>
<evidence type="ECO:0000256" key="1">
    <source>
        <dbReference type="ARBA" id="ARBA00008018"/>
    </source>
</evidence>
<dbReference type="GO" id="GO:0005694">
    <property type="term" value="C:chromosome"/>
    <property type="evidence" value="ECO:0007669"/>
    <property type="project" value="UniProtKB-SubCell"/>
</dbReference>
<dbReference type="InterPro" id="IPR013795">
    <property type="entry name" value="DNA/RNA-bd_Alba"/>
</dbReference>
<comment type="caution">
    <text evidence="5">Lacks conserved residue(s) required for the propagation of feature annotation.</text>
</comment>
<comment type="caution">
    <text evidence="7">The sequence shown here is derived from an EMBL/GenBank/DDBJ whole genome shotgun (WGS) entry which is preliminary data.</text>
</comment>
<dbReference type="HAMAP" id="MF_01122">
    <property type="entry name" value="AlbA"/>
    <property type="match status" value="1"/>
</dbReference>
<keyword evidence="3 5" id="KW-0963">Cytoplasm</keyword>
<sequence length="89" mass="9498">MDDNTVLIGTKPLMSYILAVVTQFNSGKSEVVIKARGKAIVRAVDTAEVSTRQFLTGVVKKSISISTDSVETEEGPANVSSIEIVLQKS</sequence>
<keyword evidence="8" id="KW-1185">Reference proteome</keyword>
<dbReference type="RefSeq" id="WP_042700377.1">
    <property type="nucleotide sequence ID" value="NZ_LMVO01000044.1"/>
</dbReference>
<evidence type="ECO:0000256" key="2">
    <source>
        <dbReference type="ARBA" id="ARBA00022454"/>
    </source>
</evidence>
<gene>
    <name evidence="5" type="primary">albA</name>
    <name evidence="7" type="ORF">ASJ83_00580</name>
</gene>
<proteinExistence type="inferred from homology"/>
<dbReference type="SUPFAM" id="SSF82704">
    <property type="entry name" value="AlbA-like"/>
    <property type="match status" value="1"/>
</dbReference>
<dbReference type="NCBIfam" id="NF003088">
    <property type="entry name" value="PRK04015.1"/>
    <property type="match status" value="1"/>
</dbReference>
<dbReference type="GO" id="GO:0003690">
    <property type="term" value="F:double-stranded DNA binding"/>
    <property type="evidence" value="ECO:0007669"/>
    <property type="project" value="UniProtKB-UniRule"/>
</dbReference>
<dbReference type="InterPro" id="IPR036882">
    <property type="entry name" value="Alba-like_dom_sf"/>
</dbReference>
<evidence type="ECO:0000313" key="8">
    <source>
        <dbReference type="Proteomes" id="UP000243820"/>
    </source>
</evidence>
<dbReference type="PIRSF" id="PIRSF028732">
    <property type="entry name" value="Alba"/>
    <property type="match status" value="1"/>
</dbReference>
<dbReference type="NCBIfam" id="TIGR00285">
    <property type="entry name" value="DNA-binding protein Alba"/>
    <property type="match status" value="1"/>
</dbReference>
<dbReference type="GO" id="GO:0003723">
    <property type="term" value="F:RNA binding"/>
    <property type="evidence" value="ECO:0007669"/>
    <property type="project" value="InterPro"/>
</dbReference>
<keyword evidence="2 5" id="KW-0158">Chromosome</keyword>
<keyword evidence="5" id="KW-0226">DNA condensation</keyword>
<comment type="subcellular location">
    <subcellularLocation>
        <location evidence="5">Cytoplasm</location>
    </subcellularLocation>
    <subcellularLocation>
        <location evidence="5">Chromosome</location>
    </subcellularLocation>
</comment>
<dbReference type="AlphaFoldDB" id="A0AAX0Q619"/>
<comment type="similarity">
    <text evidence="1 5">Belongs to the histone-like Alba family.</text>
</comment>
<dbReference type="GO" id="GO:0030261">
    <property type="term" value="P:chromosome condensation"/>
    <property type="evidence" value="ECO:0007669"/>
    <property type="project" value="UniProtKB-KW"/>
</dbReference>
<evidence type="ECO:0000256" key="3">
    <source>
        <dbReference type="ARBA" id="ARBA00022490"/>
    </source>
</evidence>
<keyword evidence="4 5" id="KW-0238">DNA-binding</keyword>
<dbReference type="EMBL" id="LMVO01000044">
    <property type="protein sequence ID" value="PAV08691.1"/>
    <property type="molecule type" value="Genomic_DNA"/>
</dbReference>
<dbReference type="Proteomes" id="UP000243820">
    <property type="component" value="Unassembled WGS sequence"/>
</dbReference>
<evidence type="ECO:0000256" key="4">
    <source>
        <dbReference type="ARBA" id="ARBA00023125"/>
    </source>
</evidence>
<comment type="function">
    <text evidence="5">Binds double-stranded DNA tightly but without sequence specificity. Involved in DNA compaction.</text>
</comment>
<organism evidence="7 8">
    <name type="scientific">Methanocorpusculum parvum</name>
    <dbReference type="NCBI Taxonomy" id="2193"/>
    <lineage>
        <taxon>Archaea</taxon>
        <taxon>Methanobacteriati</taxon>
        <taxon>Methanobacteriota</taxon>
        <taxon>Stenosarchaea group</taxon>
        <taxon>Methanomicrobia</taxon>
        <taxon>Methanomicrobiales</taxon>
        <taxon>Methanocorpusculaceae</taxon>
        <taxon>Methanocorpusculum</taxon>
    </lineage>
</organism>
<feature type="domain" description="DNA/RNA-binding protein Alba-like" evidence="6">
    <location>
        <begin position="4"/>
        <end position="66"/>
    </location>
</feature>
<reference evidence="7 8" key="1">
    <citation type="journal article" date="2017" name="BMC Genomics">
        <title>Genomic analysis of methanogenic archaea reveals a shift towards energy conservation.</title>
        <authorList>
            <person name="Gilmore S.P."/>
            <person name="Henske J.K."/>
            <person name="Sexton J.A."/>
            <person name="Solomon K.V."/>
            <person name="Seppala S."/>
            <person name="Yoo J.I."/>
            <person name="Huyett L.M."/>
            <person name="Pressman A."/>
            <person name="Cogan J.Z."/>
            <person name="Kivenson V."/>
            <person name="Peng X."/>
            <person name="Tan Y."/>
            <person name="Valentine D.L."/>
            <person name="O'Malley M.A."/>
        </authorList>
    </citation>
    <scope>NUCLEOTIDE SEQUENCE [LARGE SCALE GENOMIC DNA]</scope>
    <source>
        <strain evidence="7 8">XII</strain>
    </source>
</reference>
<accession>A0AAX0Q619</accession>
<dbReference type="InterPro" id="IPR002775">
    <property type="entry name" value="DNA/RNA-bd_Alba-like"/>
</dbReference>
<evidence type="ECO:0000259" key="6">
    <source>
        <dbReference type="Pfam" id="PF01918"/>
    </source>
</evidence>
<dbReference type="Gene3D" id="3.30.110.20">
    <property type="entry name" value="Alba-like domain"/>
    <property type="match status" value="1"/>
</dbReference>
<evidence type="ECO:0000256" key="5">
    <source>
        <dbReference type="HAMAP-Rule" id="MF_01122"/>
    </source>
</evidence>
<protein>
    <recommendedName>
        <fullName evidence="5">DNA/RNA-binding protein Alba</fullName>
    </recommendedName>
</protein>
<evidence type="ECO:0000313" key="7">
    <source>
        <dbReference type="EMBL" id="PAV08691.1"/>
    </source>
</evidence>
<dbReference type="Pfam" id="PF01918">
    <property type="entry name" value="Alba"/>
    <property type="match status" value="1"/>
</dbReference>
<name>A0AAX0Q619_9EURY</name>